<evidence type="ECO:0000313" key="2">
    <source>
        <dbReference type="Proteomes" id="UP001590950"/>
    </source>
</evidence>
<reference evidence="1 2" key="1">
    <citation type="submission" date="2024-09" db="EMBL/GenBank/DDBJ databases">
        <title>Rethinking Asexuality: The Enigmatic Case of Functional Sexual Genes in Lepraria (Stereocaulaceae).</title>
        <authorList>
            <person name="Doellman M."/>
            <person name="Sun Y."/>
            <person name="Barcenas-Pena A."/>
            <person name="Lumbsch H.T."/>
            <person name="Grewe F."/>
        </authorList>
    </citation>
    <scope>NUCLEOTIDE SEQUENCE [LARGE SCALE GENOMIC DNA]</scope>
    <source>
        <strain evidence="1 2">Mercado 3170</strain>
    </source>
</reference>
<proteinExistence type="predicted"/>
<organism evidence="1 2">
    <name type="scientific">Stereocaulon virgatum</name>
    <dbReference type="NCBI Taxonomy" id="373712"/>
    <lineage>
        <taxon>Eukaryota</taxon>
        <taxon>Fungi</taxon>
        <taxon>Dikarya</taxon>
        <taxon>Ascomycota</taxon>
        <taxon>Pezizomycotina</taxon>
        <taxon>Lecanoromycetes</taxon>
        <taxon>OSLEUM clade</taxon>
        <taxon>Lecanoromycetidae</taxon>
        <taxon>Lecanorales</taxon>
        <taxon>Lecanorineae</taxon>
        <taxon>Stereocaulaceae</taxon>
        <taxon>Stereocaulon</taxon>
    </lineage>
</organism>
<protein>
    <submittedName>
        <fullName evidence="1">Uncharacterized protein</fullName>
    </submittedName>
</protein>
<evidence type="ECO:0000313" key="1">
    <source>
        <dbReference type="EMBL" id="KAL2046205.1"/>
    </source>
</evidence>
<name>A0ABR4AKB4_9LECA</name>
<sequence>MATRKERTEQKMARGTARSMWVALVEKRKSDVGEAVSDEQAAVNVSYTTRAQSLREGLPPLDLATIKDFLRFIASVSDGIIDDEYKLVTADSLNTFAERFFAGFAQVTGNRIGEEDRRAVCSVSSFRTEIHIPN</sequence>
<dbReference type="Proteomes" id="UP001590950">
    <property type="component" value="Unassembled WGS sequence"/>
</dbReference>
<accession>A0ABR4AKB4</accession>
<comment type="caution">
    <text evidence="1">The sequence shown here is derived from an EMBL/GenBank/DDBJ whole genome shotgun (WGS) entry which is preliminary data.</text>
</comment>
<gene>
    <name evidence="1" type="ORF">N7G274_001652</name>
</gene>
<dbReference type="EMBL" id="JBEFKJ010000004">
    <property type="protein sequence ID" value="KAL2046205.1"/>
    <property type="molecule type" value="Genomic_DNA"/>
</dbReference>
<keyword evidence="2" id="KW-1185">Reference proteome</keyword>